<dbReference type="HOGENOM" id="CLU_2463991_0_0_7"/>
<dbReference type="RefSeq" id="WP_014258529.1">
    <property type="nucleotide sequence ID" value="NC_016629.1"/>
</dbReference>
<dbReference type="AlphaFoldDB" id="F3YU71"/>
<accession>F3YU71</accession>
<dbReference type="Proteomes" id="UP000007844">
    <property type="component" value="Chromosome"/>
</dbReference>
<sequence length="88" mass="9674">MPTQARRAQPTEHVEEMALSRLQDKDDNYALAFMLTLKAAESGSLAYSHIESFMLSAMNALDAADAERAEPEPEDLLVSAPPKQRGRA</sequence>
<evidence type="ECO:0000256" key="1">
    <source>
        <dbReference type="SAM" id="MobiDB-lite"/>
    </source>
</evidence>
<protein>
    <submittedName>
        <fullName evidence="2">Uncharacterized protein</fullName>
    </submittedName>
</protein>
<gene>
    <name evidence="2" type="ORF">Desaf_0320</name>
</gene>
<evidence type="ECO:0000313" key="2">
    <source>
        <dbReference type="EMBL" id="EGJ48677.1"/>
    </source>
</evidence>
<keyword evidence="3" id="KW-1185">Reference proteome</keyword>
<name>F3YU71_DESAF</name>
<feature type="region of interest" description="Disordered" evidence="1">
    <location>
        <begin position="64"/>
        <end position="88"/>
    </location>
</feature>
<evidence type="ECO:0000313" key="3">
    <source>
        <dbReference type="Proteomes" id="UP000007844"/>
    </source>
</evidence>
<dbReference type="KEGG" id="daf:Desaf_0320"/>
<organism evidence="2 3">
    <name type="scientific">Desulfocurvibacter africanus subsp. africanus str. Walvis Bay</name>
    <dbReference type="NCBI Taxonomy" id="690850"/>
    <lineage>
        <taxon>Bacteria</taxon>
        <taxon>Pseudomonadati</taxon>
        <taxon>Thermodesulfobacteriota</taxon>
        <taxon>Desulfovibrionia</taxon>
        <taxon>Desulfovibrionales</taxon>
        <taxon>Desulfovibrionaceae</taxon>
        <taxon>Desulfocurvibacter</taxon>
    </lineage>
</organism>
<proteinExistence type="predicted"/>
<reference evidence="2 3" key="1">
    <citation type="journal article" date="2011" name="J. Bacteriol.">
        <title>Genome sequence of the mercury-methylating and pleomorphic Desulfovibrio africanus Strain Walvis Bay.</title>
        <authorList>
            <person name="Brown S.D."/>
            <person name="Wall J.D."/>
            <person name="Kucken A.M."/>
            <person name="Gilmour C.C."/>
            <person name="Podar M."/>
            <person name="Brandt C.C."/>
            <person name="Teshima H."/>
            <person name="Detter J.C."/>
            <person name="Han C.S."/>
            <person name="Land M.L."/>
            <person name="Lucas S."/>
            <person name="Han J."/>
            <person name="Pennacchio L."/>
            <person name="Nolan M."/>
            <person name="Pitluck S."/>
            <person name="Woyke T."/>
            <person name="Goodwin L."/>
            <person name="Palumbo A.V."/>
            <person name="Elias D.A."/>
        </authorList>
    </citation>
    <scope>NUCLEOTIDE SEQUENCE [LARGE SCALE GENOMIC DNA]</scope>
    <source>
        <strain evidence="2 3">Walvis Bay</strain>
    </source>
</reference>
<dbReference type="EMBL" id="CP003221">
    <property type="protein sequence ID" value="EGJ48677.1"/>
    <property type="molecule type" value="Genomic_DNA"/>
</dbReference>